<reference evidence="2" key="1">
    <citation type="submission" date="2020-09" db="EMBL/GenBank/DDBJ databases">
        <title>Streptomyces canutascabiei sp. nov., which causes potato common scab and is distributed across the world.</title>
        <authorList>
            <person name="Nguyen H.P."/>
            <person name="Weisberg A.J."/>
            <person name="Chang J.H."/>
            <person name="Clarke C.R."/>
        </authorList>
    </citation>
    <scope>NUCLEOTIDE SEQUENCE</scope>
    <source>
        <strain evidence="2">ID-01-6.2a</strain>
    </source>
</reference>
<comment type="caution">
    <text evidence="2">The sequence shown here is derived from an EMBL/GenBank/DDBJ whole genome shotgun (WGS) entry which is preliminary data.</text>
</comment>
<accession>A0A927L4D5</accession>
<feature type="region of interest" description="Disordered" evidence="1">
    <location>
        <begin position="50"/>
        <end position="81"/>
    </location>
</feature>
<dbReference type="AlphaFoldDB" id="A0A927L4D5"/>
<organism evidence="2 3">
    <name type="scientific">Streptomyces caniscabiei</name>
    <dbReference type="NCBI Taxonomy" id="2746961"/>
    <lineage>
        <taxon>Bacteria</taxon>
        <taxon>Bacillati</taxon>
        <taxon>Actinomycetota</taxon>
        <taxon>Actinomycetes</taxon>
        <taxon>Kitasatosporales</taxon>
        <taxon>Streptomycetaceae</taxon>
        <taxon>Streptomyces</taxon>
    </lineage>
</organism>
<feature type="compositionally biased region" description="Polar residues" evidence="1">
    <location>
        <begin position="53"/>
        <end position="66"/>
    </location>
</feature>
<evidence type="ECO:0000313" key="3">
    <source>
        <dbReference type="Proteomes" id="UP000661025"/>
    </source>
</evidence>
<protein>
    <submittedName>
        <fullName evidence="2">Uncharacterized protein</fullName>
    </submittedName>
</protein>
<gene>
    <name evidence="2" type="ORF">IHE70_19175</name>
</gene>
<dbReference type="Proteomes" id="UP000661025">
    <property type="component" value="Unassembled WGS sequence"/>
</dbReference>
<dbReference type="EMBL" id="JACYXT010000007">
    <property type="protein sequence ID" value="MBD9725302.1"/>
    <property type="molecule type" value="Genomic_DNA"/>
</dbReference>
<name>A0A927L4D5_9ACTN</name>
<proteinExistence type="predicted"/>
<sequence length="81" mass="8295">MIDGVIDGEEATVVCAASPPNCPAIIGSAWLPSEERQAMADMVAVGLLDRSPPEQSSIPWNASTRPSAARRGTTAGSPTSS</sequence>
<evidence type="ECO:0000313" key="2">
    <source>
        <dbReference type="EMBL" id="MBD9725302.1"/>
    </source>
</evidence>
<evidence type="ECO:0000256" key="1">
    <source>
        <dbReference type="SAM" id="MobiDB-lite"/>
    </source>
</evidence>